<accession>A0A8S9U5E1</accession>
<feature type="compositionally biased region" description="Polar residues" evidence="1">
    <location>
        <begin position="60"/>
        <end position="72"/>
    </location>
</feature>
<evidence type="ECO:0000313" key="3">
    <source>
        <dbReference type="Proteomes" id="UP000704712"/>
    </source>
</evidence>
<feature type="compositionally biased region" description="Low complexity" evidence="1">
    <location>
        <begin position="78"/>
        <end position="88"/>
    </location>
</feature>
<dbReference type="AlphaFoldDB" id="A0A8S9U5E1"/>
<protein>
    <submittedName>
        <fullName evidence="2">Uncharacterized protein</fullName>
    </submittedName>
</protein>
<dbReference type="Proteomes" id="UP000704712">
    <property type="component" value="Unassembled WGS sequence"/>
</dbReference>
<sequence>MCPDVIDACAADGVQCPGIMPRPRRFVTNARRQRPPVRRTNAVRRVQFPTADEASDTETIESSQASSCLMTTEENDTPDNSPTPTTSEVSLASARVSDLGESFGAFHPLLNERPNGPSTHEASVRRELTSSISNGHQADLHDARLSQLIPPTTCVASTSSIQSSTPAAQVPRPIYQVEHGESSTDTEADSQDAVLALVLDQPQDVRGSTTERVVDEEHSPLVREMAGNVVVPRRSVRRRCLTERARESQQQVRKRTRP</sequence>
<evidence type="ECO:0000256" key="1">
    <source>
        <dbReference type="SAM" id="MobiDB-lite"/>
    </source>
</evidence>
<dbReference type="EMBL" id="JAACNO010002013">
    <property type="protein sequence ID" value="KAF4136146.1"/>
    <property type="molecule type" value="Genomic_DNA"/>
</dbReference>
<gene>
    <name evidence="2" type="ORF">GN958_ATG14704</name>
</gene>
<feature type="region of interest" description="Disordered" evidence="1">
    <location>
        <begin position="43"/>
        <end position="93"/>
    </location>
</feature>
<name>A0A8S9U5E1_PHYIN</name>
<proteinExistence type="predicted"/>
<comment type="caution">
    <text evidence="2">The sequence shown here is derived from an EMBL/GenBank/DDBJ whole genome shotgun (WGS) entry which is preliminary data.</text>
</comment>
<feature type="region of interest" description="Disordered" evidence="1">
    <location>
        <begin position="105"/>
        <end position="126"/>
    </location>
</feature>
<organism evidence="2 3">
    <name type="scientific">Phytophthora infestans</name>
    <name type="common">Potato late blight agent</name>
    <name type="synonym">Botrytis infestans</name>
    <dbReference type="NCBI Taxonomy" id="4787"/>
    <lineage>
        <taxon>Eukaryota</taxon>
        <taxon>Sar</taxon>
        <taxon>Stramenopiles</taxon>
        <taxon>Oomycota</taxon>
        <taxon>Peronosporomycetes</taxon>
        <taxon>Peronosporales</taxon>
        <taxon>Peronosporaceae</taxon>
        <taxon>Phytophthora</taxon>
    </lineage>
</organism>
<evidence type="ECO:0000313" key="2">
    <source>
        <dbReference type="EMBL" id="KAF4136146.1"/>
    </source>
</evidence>
<reference evidence="2" key="1">
    <citation type="submission" date="2020-03" db="EMBL/GenBank/DDBJ databases">
        <title>Hybrid Assembly of Korean Phytophthora infestans isolates.</title>
        <authorList>
            <person name="Prokchorchik M."/>
            <person name="Lee Y."/>
            <person name="Seo J."/>
            <person name="Cho J.-H."/>
            <person name="Park Y.-E."/>
            <person name="Jang D.-C."/>
            <person name="Im J.-S."/>
            <person name="Choi J.-G."/>
            <person name="Park H.-J."/>
            <person name="Lee G.-B."/>
            <person name="Lee Y.-G."/>
            <person name="Hong S.-Y."/>
            <person name="Cho K."/>
            <person name="Sohn K.H."/>
        </authorList>
    </citation>
    <scope>NUCLEOTIDE SEQUENCE</scope>
    <source>
        <strain evidence="2">KR_2_A2</strain>
    </source>
</reference>